<reference evidence="1" key="1">
    <citation type="submission" date="2025-08" db="UniProtKB">
        <authorList>
            <consortium name="Ensembl"/>
        </authorList>
    </citation>
    <scope>IDENTIFICATION</scope>
</reference>
<dbReference type="PANTHER" id="PTHR31025">
    <property type="entry name" value="SI:CH211-196P9.1-RELATED"/>
    <property type="match status" value="1"/>
</dbReference>
<dbReference type="PANTHER" id="PTHR31025:SF22">
    <property type="entry name" value="IP13529P"/>
    <property type="match status" value="1"/>
</dbReference>
<dbReference type="OrthoDB" id="8838209at2759"/>
<dbReference type="Proteomes" id="UP000694621">
    <property type="component" value="Unplaced"/>
</dbReference>
<sequence>MQRLDALGVCSVEDLRRVTAADLEGLLQPAQCGTLIEVFNTASSENELAHSTAGPIEPPAGASGKFQIPWEKFPPELVKAMVEKTRPHPSLRREMVRIIIDDFFSAKMKRPGRDTIRQISHELVLKYPNSFCDLYGEDAFGTGFKSLMDQMENRVENCWRSGKRKSKRPAESDAGAEKPKRFVHYGCVQWEPDLPANEDGQSQTGKRAELQNSYTVKNLPEADIKKLMAETYYSQRISINHNNKTISELKEKWPYLFEATYLFEHSERLLGIPVQKRLAEELAKKGKTIMNFLAQAKVTPGNFQGPLELLFSIGNYLGDKTELLLIRIEGHNFTAQSLQRTPCVLVLDDEHYLMAVDQTIVNGHISCPLTALTYLICLFYTLNIQFPKDAALALDYVMRCLLGISPKRGPKMSRKEKKQLKIHPKLMKFLSELSDYQNPTKF</sequence>
<organism evidence="1 2">
    <name type="scientific">Astyanax mexicanus</name>
    <name type="common">Blind cave fish</name>
    <name type="synonym">Astyanax fasciatus mexicanus</name>
    <dbReference type="NCBI Taxonomy" id="7994"/>
    <lineage>
        <taxon>Eukaryota</taxon>
        <taxon>Metazoa</taxon>
        <taxon>Chordata</taxon>
        <taxon>Craniata</taxon>
        <taxon>Vertebrata</taxon>
        <taxon>Euteleostomi</taxon>
        <taxon>Actinopterygii</taxon>
        <taxon>Neopterygii</taxon>
        <taxon>Teleostei</taxon>
        <taxon>Ostariophysi</taxon>
        <taxon>Characiformes</taxon>
        <taxon>Characoidei</taxon>
        <taxon>Acestrorhamphidae</taxon>
        <taxon>Acestrorhamphinae</taxon>
        <taxon>Astyanax</taxon>
    </lineage>
</organism>
<evidence type="ECO:0000313" key="1">
    <source>
        <dbReference type="Ensembl" id="ENSAMXP00005030520.1"/>
    </source>
</evidence>
<evidence type="ECO:0000313" key="2">
    <source>
        <dbReference type="Proteomes" id="UP000694621"/>
    </source>
</evidence>
<protein>
    <submittedName>
        <fullName evidence="1">Uncharacterized protein</fullName>
    </submittedName>
</protein>
<proteinExistence type="predicted"/>
<dbReference type="AlphaFoldDB" id="A0A8B9K2T5"/>
<accession>A0A8B9K2T5</accession>
<name>A0A8B9K2T5_ASTMX</name>
<dbReference type="Ensembl" id="ENSAMXT00005033415.1">
    <property type="protein sequence ID" value="ENSAMXP00005030520.1"/>
    <property type="gene ID" value="ENSAMXG00005014977.1"/>
</dbReference>